<evidence type="ECO:0000259" key="3">
    <source>
        <dbReference type="PROSITE" id="PS51903"/>
    </source>
</evidence>
<evidence type="ECO:0000313" key="4">
    <source>
        <dbReference type="EMBL" id="ATE53568.1"/>
    </source>
</evidence>
<dbReference type="SUPFAM" id="SSF81923">
    <property type="entry name" value="Double Clp-N motif"/>
    <property type="match status" value="1"/>
</dbReference>
<dbReference type="InterPro" id="IPR009956">
    <property type="entry name" value="Post-segregation_anti-tox_CcdA"/>
</dbReference>
<keyword evidence="1" id="KW-1277">Toxin-antitoxin system</keyword>
<protein>
    <submittedName>
        <fullName evidence="4">Peptidase</fullName>
    </submittedName>
</protein>
<dbReference type="KEGG" id="apre:CNX65_09915"/>
<dbReference type="EMBL" id="CP023445">
    <property type="protein sequence ID" value="ATE53568.1"/>
    <property type="molecule type" value="Genomic_DNA"/>
</dbReference>
<evidence type="ECO:0000313" key="5">
    <source>
        <dbReference type="Proteomes" id="UP000218505"/>
    </source>
</evidence>
<dbReference type="Gene3D" id="1.10.1780.10">
    <property type="entry name" value="Clp, N-terminal domain"/>
    <property type="match status" value="2"/>
</dbReference>
<dbReference type="AlphaFoldDB" id="A0A290Z3I4"/>
<dbReference type="RefSeq" id="WP_096492508.1">
    <property type="nucleotide sequence ID" value="NZ_CP023445.1"/>
</dbReference>
<evidence type="ECO:0000256" key="2">
    <source>
        <dbReference type="PROSITE-ProRule" id="PRU01251"/>
    </source>
</evidence>
<dbReference type="InterPro" id="IPR036628">
    <property type="entry name" value="Clp_N_dom_sf"/>
</dbReference>
<evidence type="ECO:0000256" key="1">
    <source>
        <dbReference type="ARBA" id="ARBA00022649"/>
    </source>
</evidence>
<proteinExistence type="predicted"/>
<dbReference type="PROSITE" id="PS51903">
    <property type="entry name" value="CLP_R"/>
    <property type="match status" value="1"/>
</dbReference>
<sequence length="229" mass="23831">MPKINVYLPDDLAETVRSLNVPVSAICQRALEQSVRRVAAIRAADPADLSALDGARATDRFRGALRLAVGRATGEVGTSDLLHGLLSEGDNLALRVLPALDVDVAALRRTLPERSGAAGGSSWSAEAASALELAVVEALGLGHNYVGCEHLLLGLVVEPGGGGGRALREAGVDVRSARRAVTAALSGYEQLRANTPAPDQDAALAAVTGLVRRELAPLVERISRLEQRG</sequence>
<dbReference type="Pfam" id="PF02861">
    <property type="entry name" value="Clp_N"/>
    <property type="match status" value="1"/>
</dbReference>
<dbReference type="Proteomes" id="UP000218505">
    <property type="component" value="Chromosome"/>
</dbReference>
<dbReference type="Pfam" id="PF07362">
    <property type="entry name" value="CcdA"/>
    <property type="match status" value="1"/>
</dbReference>
<accession>A0A290Z3I4</accession>
<feature type="domain" description="Clp R" evidence="3">
    <location>
        <begin position="120"/>
        <end position="229"/>
    </location>
</feature>
<dbReference type="InterPro" id="IPR004176">
    <property type="entry name" value="Clp_R_N"/>
</dbReference>
<organism evidence="4 5">
    <name type="scientific">Actinosynnema pretiosum</name>
    <dbReference type="NCBI Taxonomy" id="42197"/>
    <lineage>
        <taxon>Bacteria</taxon>
        <taxon>Bacillati</taxon>
        <taxon>Actinomycetota</taxon>
        <taxon>Actinomycetes</taxon>
        <taxon>Pseudonocardiales</taxon>
        <taxon>Pseudonocardiaceae</taxon>
        <taxon>Actinosynnema</taxon>
    </lineage>
</organism>
<name>A0A290Z3I4_9PSEU</name>
<gene>
    <name evidence="4" type="ORF">CNX65_09915</name>
</gene>
<keyword evidence="2" id="KW-0677">Repeat</keyword>
<reference evidence="4" key="1">
    <citation type="submission" date="2017-09" db="EMBL/GenBank/DDBJ databases">
        <title>Complete Genome Sequence of ansamitocin-producing Bacterium Actinosynnema pretiosum X47.</title>
        <authorList>
            <person name="Cao G."/>
            <person name="Zong G."/>
            <person name="Zhong C."/>
            <person name="Fu J."/>
        </authorList>
    </citation>
    <scope>NUCLEOTIDE SEQUENCE [LARGE SCALE GENOMIC DNA]</scope>
    <source>
        <strain evidence="4">X47</strain>
    </source>
</reference>
<keyword evidence="5" id="KW-1185">Reference proteome</keyword>